<dbReference type="NCBIfam" id="TIGR01013">
    <property type="entry name" value="2a58"/>
    <property type="match status" value="1"/>
</dbReference>
<feature type="region of interest" description="Disordered" evidence="7">
    <location>
        <begin position="568"/>
        <end position="587"/>
    </location>
</feature>
<dbReference type="Pfam" id="PF02690">
    <property type="entry name" value="Na_Pi_cotrans"/>
    <property type="match status" value="1"/>
</dbReference>
<keyword evidence="2" id="KW-1003">Cell membrane</keyword>
<evidence type="ECO:0000256" key="3">
    <source>
        <dbReference type="ARBA" id="ARBA00022592"/>
    </source>
</evidence>
<feature type="transmembrane region" description="Helical" evidence="8">
    <location>
        <begin position="269"/>
        <end position="293"/>
    </location>
</feature>
<evidence type="ECO:0000256" key="1">
    <source>
        <dbReference type="ARBA" id="ARBA00004651"/>
    </source>
</evidence>
<reference evidence="10 11" key="1">
    <citation type="journal article" date="2006" name="Genome Res.">
        <title>Massive genome erosion and functional adaptations provide insights into the symbiotic lifestyle of Sodalis glossinidius in the tsetse host.</title>
        <authorList>
            <person name="Toh H."/>
            <person name="Weiss B.L."/>
            <person name="Perkin S.A.H."/>
            <person name="Yamashita A."/>
            <person name="Oshima K."/>
            <person name="Hattori M."/>
            <person name="Aksoy S."/>
        </authorList>
    </citation>
    <scope>NUCLEOTIDE SEQUENCE [LARGE SCALE GENOMIC DNA]</scope>
    <source>
        <strain evidence="11">morsitans</strain>
    </source>
</reference>
<evidence type="ECO:0000256" key="2">
    <source>
        <dbReference type="ARBA" id="ARBA00022475"/>
    </source>
</evidence>
<feature type="domain" description="PhoU" evidence="9">
    <location>
        <begin position="371"/>
        <end position="452"/>
    </location>
</feature>
<feature type="transmembrane region" description="Helical" evidence="8">
    <location>
        <begin position="305"/>
        <end position="324"/>
    </location>
</feature>
<evidence type="ECO:0000256" key="4">
    <source>
        <dbReference type="ARBA" id="ARBA00022692"/>
    </source>
</evidence>
<evidence type="ECO:0000256" key="6">
    <source>
        <dbReference type="ARBA" id="ARBA00023136"/>
    </source>
</evidence>
<dbReference type="KEGG" id="sgl:SG2148"/>
<evidence type="ECO:0000256" key="7">
    <source>
        <dbReference type="SAM" id="MobiDB-lite"/>
    </source>
</evidence>
<dbReference type="GO" id="GO:0044341">
    <property type="term" value="P:sodium-dependent phosphate transport"/>
    <property type="evidence" value="ECO:0007669"/>
    <property type="project" value="InterPro"/>
</dbReference>
<feature type="transmembrane region" description="Helical" evidence="8">
    <location>
        <begin position="164"/>
        <end position="186"/>
    </location>
</feature>
<comment type="subcellular location">
    <subcellularLocation>
        <location evidence="1">Cell membrane</location>
        <topology evidence="1">Multi-pass membrane protein</topology>
    </subcellularLocation>
</comment>
<evidence type="ECO:0000256" key="5">
    <source>
        <dbReference type="ARBA" id="ARBA00022989"/>
    </source>
</evidence>
<keyword evidence="3" id="KW-0813">Transport</keyword>
<organism evidence="10 11">
    <name type="scientific">Sodalis glossinidius (strain morsitans)</name>
    <dbReference type="NCBI Taxonomy" id="343509"/>
    <lineage>
        <taxon>Bacteria</taxon>
        <taxon>Pseudomonadati</taxon>
        <taxon>Pseudomonadota</taxon>
        <taxon>Gammaproteobacteria</taxon>
        <taxon>Enterobacterales</taxon>
        <taxon>Bruguierivoracaceae</taxon>
        <taxon>Sodalis</taxon>
    </lineage>
</organism>
<dbReference type="InterPro" id="IPR026022">
    <property type="entry name" value="PhoU_dom"/>
</dbReference>
<keyword evidence="4 8" id="KW-0812">Transmembrane</keyword>
<protein>
    <submittedName>
        <fullName evidence="10">Transport protein</fullName>
    </submittedName>
</protein>
<evidence type="ECO:0000313" key="11">
    <source>
        <dbReference type="Proteomes" id="UP000001932"/>
    </source>
</evidence>
<keyword evidence="11" id="KW-1185">Reference proteome</keyword>
<keyword evidence="5 8" id="KW-1133">Transmembrane helix</keyword>
<dbReference type="AlphaFoldDB" id="Q2NR02"/>
<dbReference type="HOGENOM" id="CLU_025623_2_1_6"/>
<keyword evidence="3" id="KW-0592">Phosphate transport</keyword>
<dbReference type="GO" id="GO:0005886">
    <property type="term" value="C:plasma membrane"/>
    <property type="evidence" value="ECO:0007669"/>
    <property type="project" value="UniProtKB-SubCell"/>
</dbReference>
<dbReference type="InterPro" id="IPR038078">
    <property type="entry name" value="PhoU-like_sf"/>
</dbReference>
<accession>Q2NR02</accession>
<dbReference type="PANTHER" id="PTHR10010:SF39">
    <property type="entry name" value="PHOU DOMAIN-CONTAINING PROTEIN"/>
    <property type="match status" value="1"/>
</dbReference>
<dbReference type="EMBL" id="AP008232">
    <property type="protein sequence ID" value="BAE75423.1"/>
    <property type="molecule type" value="Genomic_DNA"/>
</dbReference>
<dbReference type="NCBIfam" id="NF037997">
    <property type="entry name" value="Na_Pi_symport"/>
    <property type="match status" value="1"/>
</dbReference>
<feature type="transmembrane region" description="Helical" evidence="8">
    <location>
        <begin position="135"/>
        <end position="152"/>
    </location>
</feature>
<dbReference type="InterPro" id="IPR004633">
    <property type="entry name" value="NaPi_cotrn-rel/YqeW-like"/>
</dbReference>
<gene>
    <name evidence="10" type="ordered locus">SG2148</name>
</gene>
<dbReference type="Proteomes" id="UP000001932">
    <property type="component" value="Chromosome"/>
</dbReference>
<dbReference type="Gene3D" id="1.20.58.220">
    <property type="entry name" value="Phosphate transport system protein phou homolog 2, domain 2"/>
    <property type="match status" value="1"/>
</dbReference>
<dbReference type="NCBIfam" id="TIGR00704">
    <property type="entry name" value="NaPi_cotrn_rel"/>
    <property type="match status" value="1"/>
</dbReference>
<feature type="transmembrane region" description="Helical" evidence="8">
    <location>
        <begin position="239"/>
        <end position="257"/>
    </location>
</feature>
<proteinExistence type="predicted"/>
<dbReference type="InterPro" id="IPR003841">
    <property type="entry name" value="Na/Pi_transpt"/>
</dbReference>
<feature type="transmembrane region" description="Helical" evidence="8">
    <location>
        <begin position="206"/>
        <end position="227"/>
    </location>
</feature>
<keyword evidence="6 8" id="KW-0472">Membrane</keyword>
<evidence type="ECO:0000256" key="8">
    <source>
        <dbReference type="SAM" id="Phobius"/>
    </source>
</evidence>
<name>Q2NR02_SODGM</name>
<feature type="transmembrane region" description="Helical" evidence="8">
    <location>
        <begin position="107"/>
        <end position="129"/>
    </location>
</feature>
<dbReference type="PANTHER" id="PTHR10010">
    <property type="entry name" value="SOLUTE CARRIER FAMILY 34 SODIUM PHOSPHATE , MEMBER 2-RELATED"/>
    <property type="match status" value="1"/>
</dbReference>
<sequence length="587" mass="64213">MPDARPHEPPYQHRVAGKERRYSSIIGGFKPSVNAVTSIVRRGVAGMGHSYRSHGHNACLWARLRQVLSRSVEKKTMAFMAGLGVTALVQSSNATAMLVTSFVAQKLVALTPALVIILGADVGTALMARVLTFDLSWLSPLLIFIGVCLFLGRKQSRVGQLGRVAIGLGLILLALELIVSASTPITQANGVKDLFSSLTGDVLLDALTGALFAIISYSSLAAVLLTATLSATDVISFKVALCLAIGANLGSGILAMLNASGQNAEGKRVALGSLLFKLIGCLIVLPFVSPLAGLLERLPLADSELVIYFHVFYNLLRCLAMVPFTDPMVRLCSKWIADTPIDDRSVRPRHLDTSALDTPALALVNAAREALRMGDVVESMLLLHTEVLHGQVDKNREVRRLDDDVDVLYTAIKLYLAQISKEDLDEADSCRWAEIIEMALNLEQAGDIIERMTGDIAAKSLNARRAFSEQGMKELDTLHEQLMSNLRLSLSVFLSNDMTSTRRLRRAKHRFRITDRRYAHAHVDRLHQQNVQSLETSSLHLSLLGDLKRVNSLFCSVAYNVLELDEESEDDEVRERDDSRPPAAGTS</sequence>
<dbReference type="Pfam" id="PF01895">
    <property type="entry name" value="PhoU"/>
    <property type="match status" value="1"/>
</dbReference>
<dbReference type="SUPFAM" id="SSF109755">
    <property type="entry name" value="PhoU-like"/>
    <property type="match status" value="1"/>
</dbReference>
<evidence type="ECO:0000259" key="9">
    <source>
        <dbReference type="Pfam" id="PF01895"/>
    </source>
</evidence>
<evidence type="ECO:0000313" key="10">
    <source>
        <dbReference type="EMBL" id="BAE75423.1"/>
    </source>
</evidence>
<dbReference type="eggNOG" id="COG1283">
    <property type="taxonomic scope" value="Bacteria"/>
</dbReference>
<dbReference type="GO" id="GO:0005436">
    <property type="term" value="F:sodium:phosphate symporter activity"/>
    <property type="evidence" value="ECO:0007669"/>
    <property type="project" value="InterPro"/>
</dbReference>